<dbReference type="RefSeq" id="WP_076410878.1">
    <property type="nucleotide sequence ID" value="NZ_MJMN01000009.1"/>
</dbReference>
<evidence type="ECO:0000313" key="1">
    <source>
        <dbReference type="EMBL" id="OMG89745.1"/>
    </source>
</evidence>
<sequence length="81" mass="8981">MNDFLKNAIAMGTDGDAAAAMVQYGGSFMRLVGLAWQAADPMNQARLKEAFRPEFDRYRKDAATLKHYQGLAREAELAGRN</sequence>
<gene>
    <name evidence="1" type="ORF">BIZ92_23320</name>
</gene>
<protein>
    <submittedName>
        <fullName evidence="1">Uncharacterized protein</fullName>
    </submittedName>
</protein>
<dbReference type="OrthoDB" id="8663694at2"/>
<reference evidence="1 2" key="1">
    <citation type="submission" date="2016-09" db="EMBL/GenBank/DDBJ databases">
        <title>Phylogenomics of Achromobacter.</title>
        <authorList>
            <person name="Jeukens J."/>
            <person name="Freschi L."/>
            <person name="Vincent A.T."/>
            <person name="Emond-Rheault J.-G."/>
            <person name="Kukavica-Ibrulj I."/>
            <person name="Charette S.J."/>
            <person name="Levesque R.C."/>
        </authorList>
    </citation>
    <scope>NUCLEOTIDE SEQUENCE [LARGE SCALE GENOMIC DNA]</scope>
    <source>
        <strain evidence="1 2">AUS488</strain>
    </source>
</reference>
<dbReference type="Proteomes" id="UP000187251">
    <property type="component" value="Unassembled WGS sequence"/>
</dbReference>
<accession>A0A1R1JVU4</accession>
<dbReference type="EMBL" id="MJMN01000009">
    <property type="protein sequence ID" value="OMG89745.1"/>
    <property type="molecule type" value="Genomic_DNA"/>
</dbReference>
<comment type="caution">
    <text evidence="1">The sequence shown here is derived from an EMBL/GenBank/DDBJ whole genome shotgun (WGS) entry which is preliminary data.</text>
</comment>
<name>A0A1R1JVU4_ALCXX</name>
<evidence type="ECO:0000313" key="2">
    <source>
        <dbReference type="Proteomes" id="UP000187251"/>
    </source>
</evidence>
<organism evidence="1 2">
    <name type="scientific">Alcaligenes xylosoxydans xylosoxydans</name>
    <name type="common">Achromobacter xylosoxidans</name>
    <dbReference type="NCBI Taxonomy" id="85698"/>
    <lineage>
        <taxon>Bacteria</taxon>
        <taxon>Pseudomonadati</taxon>
        <taxon>Pseudomonadota</taxon>
        <taxon>Betaproteobacteria</taxon>
        <taxon>Burkholderiales</taxon>
        <taxon>Alcaligenaceae</taxon>
        <taxon>Achromobacter</taxon>
    </lineage>
</organism>
<proteinExistence type="predicted"/>
<dbReference type="AlphaFoldDB" id="A0A1R1JVU4"/>